<dbReference type="Pfam" id="PF01075">
    <property type="entry name" value="Glyco_transf_9"/>
    <property type="match status" value="1"/>
</dbReference>
<dbReference type="Proteomes" id="UP000524404">
    <property type="component" value="Unassembled WGS sequence"/>
</dbReference>
<dbReference type="PANTHER" id="PTHR30160">
    <property type="entry name" value="TETRAACYLDISACCHARIDE 4'-KINASE-RELATED"/>
    <property type="match status" value="1"/>
</dbReference>
<dbReference type="GO" id="GO:0008713">
    <property type="term" value="F:ADP-heptose-lipopolysaccharide heptosyltransferase activity"/>
    <property type="evidence" value="ECO:0007669"/>
    <property type="project" value="TreeGrafter"/>
</dbReference>
<dbReference type="GO" id="GO:0009244">
    <property type="term" value="P:lipopolysaccharide core region biosynthetic process"/>
    <property type="evidence" value="ECO:0007669"/>
    <property type="project" value="TreeGrafter"/>
</dbReference>
<evidence type="ECO:0000313" key="3">
    <source>
        <dbReference type="EMBL" id="MBB6003362.1"/>
    </source>
</evidence>
<name>A0A841EIR8_9BACT</name>
<sequence length="321" mass="37011">MTKFLILRFSSIGDIILTTPVVRCLKKQYPDAEVHFVTKKSYKTLVENNPYIDKYFLLEDSLNDLIKQLKVEQYDYVIDLHNNLRTRIIKFRLGVKSFSFDKINFQKWLLVKFKKNIMPKVHIVDRNLKTLEHLGIQNDNQGLDYYIPEKDILPANWLPEDFRNTYAVYAIGGQHETKKLPLNKMIELCKTIQLPLVLVGGKEDSAQAENLISALKNETGKYILNTCGKCTLNQSASLIKEATIVYTHDTGMMHVAAAFKKKVISIWGNTVPEFGMYPYQTNFVALEVKHLACRPCSKIGYDKCPLGHFKCMNEMKFESLK</sequence>
<reference evidence="3 4" key="1">
    <citation type="submission" date="2020-08" db="EMBL/GenBank/DDBJ databases">
        <title>Functional genomics of gut bacteria from endangered species of beetles.</title>
        <authorList>
            <person name="Carlos-Shanley C."/>
        </authorList>
    </citation>
    <scope>NUCLEOTIDE SEQUENCE [LARGE SCALE GENOMIC DNA]</scope>
    <source>
        <strain evidence="3 4">S00070</strain>
    </source>
</reference>
<evidence type="ECO:0000313" key="4">
    <source>
        <dbReference type="Proteomes" id="UP000524404"/>
    </source>
</evidence>
<dbReference type="InterPro" id="IPR051199">
    <property type="entry name" value="LPS_LOS_Heptosyltrfase"/>
</dbReference>
<dbReference type="PANTHER" id="PTHR30160:SF1">
    <property type="entry name" value="LIPOPOLYSACCHARIDE 1,2-N-ACETYLGLUCOSAMINETRANSFERASE-RELATED"/>
    <property type="match status" value="1"/>
</dbReference>
<protein>
    <submittedName>
        <fullName evidence="3">Heptosyltransferase-2</fullName>
        <ecNumber evidence="3">2.4.-.-</ecNumber>
    </submittedName>
</protein>
<organism evidence="3 4">
    <name type="scientific">Arcicella rosea</name>
    <dbReference type="NCBI Taxonomy" id="502909"/>
    <lineage>
        <taxon>Bacteria</taxon>
        <taxon>Pseudomonadati</taxon>
        <taxon>Bacteroidota</taxon>
        <taxon>Cytophagia</taxon>
        <taxon>Cytophagales</taxon>
        <taxon>Flectobacillaceae</taxon>
        <taxon>Arcicella</taxon>
    </lineage>
</organism>
<keyword evidence="4" id="KW-1185">Reference proteome</keyword>
<accession>A0A841EIR8</accession>
<dbReference type="EMBL" id="JACHKT010000012">
    <property type="protein sequence ID" value="MBB6003362.1"/>
    <property type="molecule type" value="Genomic_DNA"/>
</dbReference>
<dbReference type="RefSeq" id="WP_184133795.1">
    <property type="nucleotide sequence ID" value="NZ_JACHKT010000012.1"/>
</dbReference>
<comment type="caution">
    <text evidence="3">The sequence shown here is derived from an EMBL/GenBank/DDBJ whole genome shotgun (WGS) entry which is preliminary data.</text>
</comment>
<keyword evidence="1 3" id="KW-0328">Glycosyltransferase</keyword>
<dbReference type="GO" id="GO:0005829">
    <property type="term" value="C:cytosol"/>
    <property type="evidence" value="ECO:0007669"/>
    <property type="project" value="TreeGrafter"/>
</dbReference>
<dbReference type="AlphaFoldDB" id="A0A841EIR8"/>
<dbReference type="Gene3D" id="3.40.50.2000">
    <property type="entry name" value="Glycogen Phosphorylase B"/>
    <property type="match status" value="2"/>
</dbReference>
<dbReference type="CDD" id="cd03789">
    <property type="entry name" value="GT9_LPS_heptosyltransferase"/>
    <property type="match status" value="1"/>
</dbReference>
<proteinExistence type="predicted"/>
<dbReference type="EC" id="2.4.-.-" evidence="3"/>
<dbReference type="SUPFAM" id="SSF53756">
    <property type="entry name" value="UDP-Glycosyltransferase/glycogen phosphorylase"/>
    <property type="match status" value="1"/>
</dbReference>
<dbReference type="InterPro" id="IPR002201">
    <property type="entry name" value="Glyco_trans_9"/>
</dbReference>
<keyword evidence="2 3" id="KW-0808">Transferase</keyword>
<evidence type="ECO:0000256" key="2">
    <source>
        <dbReference type="ARBA" id="ARBA00022679"/>
    </source>
</evidence>
<gene>
    <name evidence="3" type="ORF">HNP25_002018</name>
</gene>
<evidence type="ECO:0000256" key="1">
    <source>
        <dbReference type="ARBA" id="ARBA00022676"/>
    </source>
</evidence>